<gene>
    <name evidence="1" type="ORF">rCG_60404</name>
</gene>
<protein>
    <submittedName>
        <fullName evidence="1">RCG60404</fullName>
    </submittedName>
</protein>
<sequence>MCRSWLPWARPTSCLFSSMDPHSAPSSRFLCGNSLGPRTGYLVSLVGSQAVSEA</sequence>
<proteinExistence type="predicted"/>
<organism evidence="1 2">
    <name type="scientific">Rattus norvegicus</name>
    <name type="common">Rat</name>
    <dbReference type="NCBI Taxonomy" id="10116"/>
    <lineage>
        <taxon>Eukaryota</taxon>
        <taxon>Metazoa</taxon>
        <taxon>Chordata</taxon>
        <taxon>Craniata</taxon>
        <taxon>Vertebrata</taxon>
        <taxon>Euteleostomi</taxon>
        <taxon>Mammalia</taxon>
        <taxon>Eutheria</taxon>
        <taxon>Euarchontoglires</taxon>
        <taxon>Glires</taxon>
        <taxon>Rodentia</taxon>
        <taxon>Myomorpha</taxon>
        <taxon>Muroidea</taxon>
        <taxon>Muridae</taxon>
        <taxon>Murinae</taxon>
        <taxon>Rattus</taxon>
    </lineage>
</organism>
<dbReference type="AlphaFoldDB" id="A6KK57"/>
<name>A6KK57_RAT</name>
<evidence type="ECO:0000313" key="2">
    <source>
        <dbReference type="Proteomes" id="UP000234681"/>
    </source>
</evidence>
<evidence type="ECO:0000313" key="1">
    <source>
        <dbReference type="EMBL" id="EDL88653.1"/>
    </source>
</evidence>
<reference evidence="1 2" key="1">
    <citation type="submission" date="2005-09" db="EMBL/GenBank/DDBJ databases">
        <authorList>
            <person name="Mural R.J."/>
            <person name="Li P.W."/>
            <person name="Adams M.D."/>
            <person name="Amanatides P.G."/>
            <person name="Baden-Tillson H."/>
            <person name="Barnstead M."/>
            <person name="Chin S.H."/>
            <person name="Dew I."/>
            <person name="Evans C.A."/>
            <person name="Ferriera S."/>
            <person name="Flanigan M."/>
            <person name="Fosler C."/>
            <person name="Glodek A."/>
            <person name="Gu Z."/>
            <person name="Holt R.A."/>
            <person name="Jennings D."/>
            <person name="Kraft C.L."/>
            <person name="Lu F."/>
            <person name="Nguyen T."/>
            <person name="Nusskern D.R."/>
            <person name="Pfannkoch C.M."/>
            <person name="Sitter C."/>
            <person name="Sutton G.G."/>
            <person name="Venter J.C."/>
            <person name="Wang Z."/>
            <person name="Woodage T."/>
            <person name="Zheng X.H."/>
            <person name="Zhong F."/>
        </authorList>
    </citation>
    <scope>NUCLEOTIDE SEQUENCE [LARGE SCALE GENOMIC DNA]</scope>
    <source>
        <strain>BN</strain>
        <strain evidence="2">Sprague-Dawley</strain>
    </source>
</reference>
<dbReference type="Proteomes" id="UP000234681">
    <property type="component" value="Chromosome 14"/>
</dbReference>
<accession>A6KK57</accession>
<dbReference type="EMBL" id="CH474060">
    <property type="protein sequence ID" value="EDL88653.1"/>
    <property type="molecule type" value="Genomic_DNA"/>
</dbReference>